<evidence type="ECO:0000256" key="1">
    <source>
        <dbReference type="ARBA" id="ARBA00022553"/>
    </source>
</evidence>
<proteinExistence type="predicted"/>
<dbReference type="InterPro" id="IPR001789">
    <property type="entry name" value="Sig_transdc_resp-reg_receiver"/>
</dbReference>
<organism evidence="4 5">
    <name type="scientific">Thiogranum longum</name>
    <dbReference type="NCBI Taxonomy" id="1537524"/>
    <lineage>
        <taxon>Bacteria</taxon>
        <taxon>Pseudomonadati</taxon>
        <taxon>Pseudomonadota</taxon>
        <taxon>Gammaproteobacteria</taxon>
        <taxon>Chromatiales</taxon>
        <taxon>Ectothiorhodospiraceae</taxon>
        <taxon>Thiogranum</taxon>
    </lineage>
</organism>
<dbReference type="Gene3D" id="3.40.50.2300">
    <property type="match status" value="2"/>
</dbReference>
<evidence type="ECO:0000313" key="4">
    <source>
        <dbReference type="EMBL" id="TCK18588.1"/>
    </source>
</evidence>
<reference evidence="4 5" key="1">
    <citation type="submission" date="2019-03" db="EMBL/GenBank/DDBJ databases">
        <title>Genomic Encyclopedia of Type Strains, Phase IV (KMG-IV): sequencing the most valuable type-strain genomes for metagenomic binning, comparative biology and taxonomic classification.</title>
        <authorList>
            <person name="Goeker M."/>
        </authorList>
    </citation>
    <scope>NUCLEOTIDE SEQUENCE [LARGE SCALE GENOMIC DNA]</scope>
    <source>
        <strain evidence="4 5">DSM 19610</strain>
    </source>
</reference>
<dbReference type="OrthoDB" id="9800897at2"/>
<dbReference type="AlphaFoldDB" id="A0A4R1HB42"/>
<dbReference type="InterPro" id="IPR050595">
    <property type="entry name" value="Bact_response_regulator"/>
</dbReference>
<name>A0A4R1HB42_9GAMM</name>
<evidence type="ECO:0000313" key="5">
    <source>
        <dbReference type="Proteomes" id="UP000295707"/>
    </source>
</evidence>
<evidence type="ECO:0000256" key="2">
    <source>
        <dbReference type="PROSITE-ProRule" id="PRU00169"/>
    </source>
</evidence>
<feature type="modified residue" description="4-aspartylphosphate" evidence="2">
    <location>
        <position position="196"/>
    </location>
</feature>
<accession>A0A4R1HB42</accession>
<protein>
    <submittedName>
        <fullName evidence="4">Two-component system chemotaxis response regulator CheY</fullName>
    </submittedName>
</protein>
<dbReference type="EMBL" id="SMFX01000001">
    <property type="protein sequence ID" value="TCK18588.1"/>
    <property type="molecule type" value="Genomic_DNA"/>
</dbReference>
<dbReference type="InterPro" id="IPR011006">
    <property type="entry name" value="CheY-like_superfamily"/>
</dbReference>
<dbReference type="RefSeq" id="WP_132972522.1">
    <property type="nucleotide sequence ID" value="NZ_SMFX01000001.1"/>
</dbReference>
<feature type="domain" description="Response regulatory" evidence="3">
    <location>
        <begin position="10"/>
        <end position="127"/>
    </location>
</feature>
<evidence type="ECO:0000259" key="3">
    <source>
        <dbReference type="PROSITE" id="PS50110"/>
    </source>
</evidence>
<feature type="domain" description="Response regulatory" evidence="3">
    <location>
        <begin position="146"/>
        <end position="263"/>
    </location>
</feature>
<gene>
    <name evidence="4" type="ORF">DFR30_1867</name>
</gene>
<comment type="caution">
    <text evidence="2">Lacks conserved residue(s) required for the propagation of feature annotation.</text>
</comment>
<dbReference type="PANTHER" id="PTHR44591">
    <property type="entry name" value="STRESS RESPONSE REGULATOR PROTEIN 1"/>
    <property type="match status" value="1"/>
</dbReference>
<keyword evidence="5" id="KW-1185">Reference proteome</keyword>
<comment type="caution">
    <text evidence="4">The sequence shown here is derived from an EMBL/GenBank/DDBJ whole genome shotgun (WGS) entry which is preliminary data.</text>
</comment>
<dbReference type="Proteomes" id="UP000295707">
    <property type="component" value="Unassembled WGS sequence"/>
</dbReference>
<dbReference type="GO" id="GO:0000160">
    <property type="term" value="P:phosphorelay signal transduction system"/>
    <property type="evidence" value="ECO:0007669"/>
    <property type="project" value="InterPro"/>
</dbReference>
<sequence length="264" mass="29386">MSLLSLQQLDVLLVEPSSTQHRIIDGYLTAMGTPAIRWAQDGDTALALMQANTPDLVISTMHLPDMTGTDLVLRMREDDQLIDVAFMLISSETDIHYLEPLRQAGVIAILPKPCTQEQLRTAMYNALDFLEPEPLELENIAPEELNVLVVDDSFTSRRIILSMLEKLGVEKISEAENGKQAIGIIESQFFDLIVTDYNMPEMDGRELSTYIRSESSQQSVPVLMVTSETDKARLAGVEQSGVSAIFDKPFNVDTLRSAIQRLLS</sequence>
<dbReference type="Pfam" id="PF00072">
    <property type="entry name" value="Response_reg"/>
    <property type="match status" value="2"/>
</dbReference>
<dbReference type="PROSITE" id="PS50110">
    <property type="entry name" value="RESPONSE_REGULATORY"/>
    <property type="match status" value="2"/>
</dbReference>
<dbReference type="SUPFAM" id="SSF52172">
    <property type="entry name" value="CheY-like"/>
    <property type="match status" value="2"/>
</dbReference>
<dbReference type="PANTHER" id="PTHR44591:SF3">
    <property type="entry name" value="RESPONSE REGULATORY DOMAIN-CONTAINING PROTEIN"/>
    <property type="match status" value="1"/>
</dbReference>
<keyword evidence="1 2" id="KW-0597">Phosphoprotein</keyword>
<dbReference type="SMART" id="SM00448">
    <property type="entry name" value="REC"/>
    <property type="match status" value="2"/>
</dbReference>